<feature type="transmembrane region" description="Helical" evidence="1">
    <location>
        <begin position="217"/>
        <end position="235"/>
    </location>
</feature>
<keyword evidence="1" id="KW-1133">Transmembrane helix</keyword>
<feature type="domain" description="Acyltransferase 3" evidence="2">
    <location>
        <begin position="1"/>
        <end position="294"/>
    </location>
</feature>
<dbReference type="InterPro" id="IPR050879">
    <property type="entry name" value="Acyltransferase_3"/>
</dbReference>
<dbReference type="EMBL" id="LJEX02000001">
    <property type="protein sequence ID" value="OCO91262.1"/>
    <property type="molecule type" value="Genomic_DNA"/>
</dbReference>
<feature type="transmembrane region" description="Helical" evidence="1">
    <location>
        <begin position="276"/>
        <end position="294"/>
    </location>
</feature>
<feature type="transmembrane region" description="Helical" evidence="1">
    <location>
        <begin position="241"/>
        <end position="264"/>
    </location>
</feature>
<keyword evidence="1" id="KW-0472">Membrane</keyword>
<dbReference type="PANTHER" id="PTHR23028">
    <property type="entry name" value="ACETYLTRANSFERASE"/>
    <property type="match status" value="1"/>
</dbReference>
<dbReference type="GO" id="GO:0016020">
    <property type="term" value="C:membrane"/>
    <property type="evidence" value="ECO:0007669"/>
    <property type="project" value="TreeGrafter"/>
</dbReference>
<accession>A0A2F0Q4L1</accession>
<dbReference type="GO" id="GO:0000271">
    <property type="term" value="P:polysaccharide biosynthetic process"/>
    <property type="evidence" value="ECO:0007669"/>
    <property type="project" value="TreeGrafter"/>
</dbReference>
<evidence type="ECO:0000313" key="4">
    <source>
        <dbReference type="Proteomes" id="UP000050489"/>
    </source>
</evidence>
<dbReference type="GO" id="GO:0016747">
    <property type="term" value="F:acyltransferase activity, transferring groups other than amino-acyl groups"/>
    <property type="evidence" value="ECO:0007669"/>
    <property type="project" value="InterPro"/>
</dbReference>
<evidence type="ECO:0000313" key="3">
    <source>
        <dbReference type="EMBL" id="OCO91262.1"/>
    </source>
</evidence>
<keyword evidence="1" id="KW-0812">Transmembrane</keyword>
<reference evidence="4" key="1">
    <citation type="submission" date="2016-04" db="EMBL/GenBank/DDBJ databases">
        <authorList>
            <person name="Osei Sekyere J."/>
            <person name="Sivertsen A."/>
            <person name="Pedersen A.T."/>
            <person name="Sundsfjord A."/>
        </authorList>
    </citation>
    <scope>NUCLEOTIDE SEQUENCE [LARGE SCALE GENOMIC DNA]</scope>
    <source>
        <strain evidence="4">945174350</strain>
    </source>
</reference>
<protein>
    <recommendedName>
        <fullName evidence="2">Acyltransferase 3 domain-containing protein</fullName>
    </recommendedName>
</protein>
<evidence type="ECO:0000259" key="2">
    <source>
        <dbReference type="Pfam" id="PF01757"/>
    </source>
</evidence>
<feature type="transmembrane region" description="Helical" evidence="1">
    <location>
        <begin position="24"/>
        <end position="44"/>
    </location>
</feature>
<feature type="transmembrane region" description="Helical" evidence="1">
    <location>
        <begin position="116"/>
        <end position="137"/>
    </location>
</feature>
<dbReference type="InterPro" id="IPR002656">
    <property type="entry name" value="Acyl_transf_3_dom"/>
</dbReference>
<feature type="transmembrane region" description="Helical" evidence="1">
    <location>
        <begin position="144"/>
        <end position="176"/>
    </location>
</feature>
<organism evidence="3 4">
    <name type="scientific">Serratia marcescens</name>
    <dbReference type="NCBI Taxonomy" id="615"/>
    <lineage>
        <taxon>Bacteria</taxon>
        <taxon>Pseudomonadati</taxon>
        <taxon>Pseudomonadota</taxon>
        <taxon>Gammaproteobacteria</taxon>
        <taxon>Enterobacterales</taxon>
        <taxon>Yersiniaceae</taxon>
        <taxon>Serratia</taxon>
    </lineage>
</organism>
<feature type="transmembrane region" description="Helical" evidence="1">
    <location>
        <begin position="188"/>
        <end position="205"/>
    </location>
</feature>
<gene>
    <name evidence="3" type="ORF">AN695_0200240</name>
</gene>
<comment type="caution">
    <text evidence="3">The sequence shown here is derived from an EMBL/GenBank/DDBJ whole genome shotgun (WGS) entry which is preliminary data.</text>
</comment>
<sequence>MVIANHSSGLVYKYGFNADGFLQVGHWGACGVDIFFVISGYIMAMIDKVKSKTPASFIKDRFVRIVPVYWIFTLLMIFMQAVYPEAFREGLFTNEQNISSMLFISYLLGYDYPTIYVGWSLELEMTFYAIFALCLFIRNQFIKISLLVALIFILSFLGFMRPVAVEFSFGILLYYLVNGLKIENKLSAFWFIPLIVTLVTMLMISDMPIDLVSWSRPLVIGIISFAMVAFSIACVDLRKGFFTYIGDASYSIYLVQVFSLPIIMKLSVKLLHGMDGIYAFMISIIFTVLSGVIFHECVEKNIINLVKRKPLKFFNFG</sequence>
<evidence type="ECO:0000256" key="1">
    <source>
        <dbReference type="SAM" id="Phobius"/>
    </source>
</evidence>
<proteinExistence type="predicted"/>
<dbReference type="PANTHER" id="PTHR23028:SF131">
    <property type="entry name" value="BLR2367 PROTEIN"/>
    <property type="match status" value="1"/>
</dbReference>
<dbReference type="Proteomes" id="UP000050489">
    <property type="component" value="Unassembled WGS sequence"/>
</dbReference>
<dbReference type="AlphaFoldDB" id="A0A2F0Q4L1"/>
<dbReference type="Pfam" id="PF01757">
    <property type="entry name" value="Acyl_transf_3"/>
    <property type="match status" value="1"/>
</dbReference>
<name>A0A2F0Q4L1_SERMA</name>
<feature type="transmembrane region" description="Helical" evidence="1">
    <location>
        <begin position="65"/>
        <end position="83"/>
    </location>
</feature>